<evidence type="ECO:0000259" key="3">
    <source>
        <dbReference type="Pfam" id="PF13649"/>
    </source>
</evidence>
<organism evidence="4 5">
    <name type="scientific">Thalassovita litoralis</name>
    <dbReference type="NCBI Taxonomy" id="1010611"/>
    <lineage>
        <taxon>Bacteria</taxon>
        <taxon>Pseudomonadati</taxon>
        <taxon>Pseudomonadota</taxon>
        <taxon>Alphaproteobacteria</taxon>
        <taxon>Rhodobacterales</taxon>
        <taxon>Roseobacteraceae</taxon>
        <taxon>Thalassovita</taxon>
    </lineage>
</organism>
<dbReference type="AlphaFoldDB" id="A0A521EEA0"/>
<gene>
    <name evidence="4" type="ORF">SAMN06265173_11610</name>
</gene>
<evidence type="ECO:0000313" key="5">
    <source>
        <dbReference type="Proteomes" id="UP000316030"/>
    </source>
</evidence>
<dbReference type="Gene3D" id="3.40.50.150">
    <property type="entry name" value="Vaccinia Virus protein VP39"/>
    <property type="match status" value="1"/>
</dbReference>
<keyword evidence="2 4" id="KW-0808">Transferase</keyword>
<dbReference type="InterPro" id="IPR041698">
    <property type="entry name" value="Methyltransf_25"/>
</dbReference>
<accession>A0A521EEA0</accession>
<proteinExistence type="predicted"/>
<dbReference type="Proteomes" id="UP000316030">
    <property type="component" value="Unassembled WGS sequence"/>
</dbReference>
<protein>
    <submittedName>
        <fullName evidence="4">Methyltransferase domain-containing protein</fullName>
    </submittedName>
</protein>
<reference evidence="4 5" key="1">
    <citation type="submission" date="2017-05" db="EMBL/GenBank/DDBJ databases">
        <authorList>
            <person name="Varghese N."/>
            <person name="Submissions S."/>
        </authorList>
    </citation>
    <scope>NUCLEOTIDE SEQUENCE [LARGE SCALE GENOMIC DNA]</scope>
    <source>
        <strain evidence="4 5">DSM 29506</strain>
    </source>
</reference>
<feature type="domain" description="Methyltransferase" evidence="3">
    <location>
        <begin position="44"/>
        <end position="132"/>
    </location>
</feature>
<dbReference type="GO" id="GO:0032259">
    <property type="term" value="P:methylation"/>
    <property type="evidence" value="ECO:0007669"/>
    <property type="project" value="UniProtKB-KW"/>
</dbReference>
<keyword evidence="5" id="KW-1185">Reference proteome</keyword>
<dbReference type="EMBL" id="FXTO01000016">
    <property type="protein sequence ID" value="SMO82172.1"/>
    <property type="molecule type" value="Genomic_DNA"/>
</dbReference>
<sequence>MTIDPETIRIYDAQADEYARVTASDQPDPFLQSFMDAVPAGGQVLDLGCGPGNFARHMVRAGLHVTAVDASAEMVARAGQIDGVTARQATFDDLTDTAIYHGVWANFSLLHAPRAAMPRHLAAIHHALKPKGRFHLALKTGMGEKRDRLGRFYTYYTPEEVSSLLAAAGFTVTKITPGRDKGLDGAESDWISVASHA</sequence>
<dbReference type="PANTHER" id="PTHR43861:SF1">
    <property type="entry name" value="TRANS-ACONITATE 2-METHYLTRANSFERASE"/>
    <property type="match status" value="1"/>
</dbReference>
<keyword evidence="1 4" id="KW-0489">Methyltransferase</keyword>
<dbReference type="Pfam" id="PF13649">
    <property type="entry name" value="Methyltransf_25"/>
    <property type="match status" value="1"/>
</dbReference>
<dbReference type="InterPro" id="IPR029063">
    <property type="entry name" value="SAM-dependent_MTases_sf"/>
</dbReference>
<dbReference type="RefSeq" id="WP_142493796.1">
    <property type="nucleotide sequence ID" value="NZ_FXTO01000016.1"/>
</dbReference>
<evidence type="ECO:0000256" key="1">
    <source>
        <dbReference type="ARBA" id="ARBA00022603"/>
    </source>
</evidence>
<dbReference type="GO" id="GO:0008168">
    <property type="term" value="F:methyltransferase activity"/>
    <property type="evidence" value="ECO:0007669"/>
    <property type="project" value="UniProtKB-KW"/>
</dbReference>
<evidence type="ECO:0000256" key="2">
    <source>
        <dbReference type="ARBA" id="ARBA00022679"/>
    </source>
</evidence>
<dbReference type="OrthoDB" id="9804312at2"/>
<dbReference type="PANTHER" id="PTHR43861">
    <property type="entry name" value="TRANS-ACONITATE 2-METHYLTRANSFERASE-RELATED"/>
    <property type="match status" value="1"/>
</dbReference>
<dbReference type="SUPFAM" id="SSF53335">
    <property type="entry name" value="S-adenosyl-L-methionine-dependent methyltransferases"/>
    <property type="match status" value="1"/>
</dbReference>
<dbReference type="CDD" id="cd02440">
    <property type="entry name" value="AdoMet_MTases"/>
    <property type="match status" value="1"/>
</dbReference>
<name>A0A521EEA0_9RHOB</name>
<evidence type="ECO:0000313" key="4">
    <source>
        <dbReference type="EMBL" id="SMO82172.1"/>
    </source>
</evidence>